<proteinExistence type="predicted"/>
<name>A0ABQ3HX34_9SPHI</name>
<protein>
    <recommendedName>
        <fullName evidence="3">Periplasmic protein, FlgD ig superfamily</fullName>
    </recommendedName>
</protein>
<evidence type="ECO:0000313" key="2">
    <source>
        <dbReference type="Proteomes" id="UP000620550"/>
    </source>
</evidence>
<accession>A0ABQ3HX34</accession>
<evidence type="ECO:0000313" key="1">
    <source>
        <dbReference type="EMBL" id="GHE33212.1"/>
    </source>
</evidence>
<comment type="caution">
    <text evidence="1">The sequence shown here is derived from an EMBL/GenBank/DDBJ whole genome shotgun (WGS) entry which is preliminary data.</text>
</comment>
<evidence type="ECO:0008006" key="3">
    <source>
        <dbReference type="Google" id="ProtNLM"/>
    </source>
</evidence>
<dbReference type="InterPro" id="IPR014469">
    <property type="entry name" value="DUF2271"/>
</dbReference>
<dbReference type="EMBL" id="BNAF01000005">
    <property type="protein sequence ID" value="GHE33212.1"/>
    <property type="molecule type" value="Genomic_DNA"/>
</dbReference>
<keyword evidence="2" id="KW-1185">Reference proteome</keyword>
<dbReference type="Pfam" id="PF10029">
    <property type="entry name" value="DUF2271"/>
    <property type="match status" value="1"/>
</dbReference>
<sequence>MKSLLLLVVLPVLYGSISYAQTSNYKCMIQMNSYEGEAAYVIISLINPNGSYAKTLAVLGPDKQWYNTLKEWYKYQTKSGEKLSAVTSASVGGGDRAVRTLAIDESRLNKGYKLRFESAVEEKKYHVQDVEIPLTSAAMTERAVGKGYIRFVKLSKVQ</sequence>
<dbReference type="Proteomes" id="UP000620550">
    <property type="component" value="Unassembled WGS sequence"/>
</dbReference>
<gene>
    <name evidence="1" type="ORF">GCM10017764_15370</name>
</gene>
<organism evidence="1 2">
    <name type="scientific">Sphingobacterium griseoflavum</name>
    <dbReference type="NCBI Taxonomy" id="1474952"/>
    <lineage>
        <taxon>Bacteria</taxon>
        <taxon>Pseudomonadati</taxon>
        <taxon>Bacteroidota</taxon>
        <taxon>Sphingobacteriia</taxon>
        <taxon>Sphingobacteriales</taxon>
        <taxon>Sphingobacteriaceae</taxon>
        <taxon>Sphingobacterium</taxon>
    </lineage>
</organism>
<reference evidence="2" key="1">
    <citation type="journal article" date="2019" name="Int. J. Syst. Evol. Microbiol.">
        <title>The Global Catalogue of Microorganisms (GCM) 10K type strain sequencing project: providing services to taxonomists for standard genome sequencing and annotation.</title>
        <authorList>
            <consortium name="The Broad Institute Genomics Platform"/>
            <consortium name="The Broad Institute Genome Sequencing Center for Infectious Disease"/>
            <person name="Wu L."/>
            <person name="Ma J."/>
        </authorList>
    </citation>
    <scope>NUCLEOTIDE SEQUENCE [LARGE SCALE GENOMIC DNA]</scope>
    <source>
        <strain evidence="2">CGMCC 1.12966</strain>
    </source>
</reference>
<dbReference type="RefSeq" id="WP_189626065.1">
    <property type="nucleotide sequence ID" value="NZ_BNAF01000005.1"/>
</dbReference>